<name>A0A0F9HKB3_9ZZZZ</name>
<proteinExistence type="predicted"/>
<gene>
    <name evidence="1" type="ORF">LCGC14_1692480</name>
</gene>
<protein>
    <submittedName>
        <fullName evidence="1">Uncharacterized protein</fullName>
    </submittedName>
</protein>
<dbReference type="EMBL" id="LAZR01014824">
    <property type="protein sequence ID" value="KKM15786.1"/>
    <property type="molecule type" value="Genomic_DNA"/>
</dbReference>
<evidence type="ECO:0000313" key="1">
    <source>
        <dbReference type="EMBL" id="KKM15786.1"/>
    </source>
</evidence>
<comment type="caution">
    <text evidence="1">The sequence shown here is derived from an EMBL/GenBank/DDBJ whole genome shotgun (WGS) entry which is preliminary data.</text>
</comment>
<organism evidence="1">
    <name type="scientific">marine sediment metagenome</name>
    <dbReference type="NCBI Taxonomy" id="412755"/>
    <lineage>
        <taxon>unclassified sequences</taxon>
        <taxon>metagenomes</taxon>
        <taxon>ecological metagenomes</taxon>
    </lineage>
</organism>
<reference evidence="1" key="1">
    <citation type="journal article" date="2015" name="Nature">
        <title>Complex archaea that bridge the gap between prokaryotes and eukaryotes.</title>
        <authorList>
            <person name="Spang A."/>
            <person name="Saw J.H."/>
            <person name="Jorgensen S.L."/>
            <person name="Zaremba-Niedzwiedzka K."/>
            <person name="Martijn J."/>
            <person name="Lind A.E."/>
            <person name="van Eijk R."/>
            <person name="Schleper C."/>
            <person name="Guy L."/>
            <person name="Ettema T.J."/>
        </authorList>
    </citation>
    <scope>NUCLEOTIDE SEQUENCE</scope>
</reference>
<accession>A0A0F9HKB3</accession>
<dbReference type="AlphaFoldDB" id="A0A0F9HKB3"/>
<sequence length="217" mass="25369">MSDGKLDKFLWKVPFIHRKPTENKGDARKVWGEFFDDPPEGWRVPEDRKEFRAVCNEMFDQGYSHVLDFWVDEAGIHLHSRNVCVTPVPYLLNIGGREFEFSGRLIDMRYVTGHVIRWHVLKKLLELNEVEIDFDKIEYPEEGLEKLELETELVPSHSELIGRSKISKFKLLWTLRSAHVRGKFVLGMYKVMEAIGRVIAPNMYSSKEEKDSDNDQG</sequence>